<comment type="caution">
    <text evidence="2">The sequence shown here is derived from an EMBL/GenBank/DDBJ whole genome shotgun (WGS) entry which is preliminary data.</text>
</comment>
<reference evidence="2 3" key="1">
    <citation type="submission" date="2019-05" db="EMBL/GenBank/DDBJ databases">
        <authorList>
            <person name="Lee S.D."/>
        </authorList>
    </citation>
    <scope>NUCLEOTIDE SEQUENCE [LARGE SCALE GENOMIC DNA]</scope>
    <source>
        <strain evidence="2 3">YC2-7</strain>
    </source>
</reference>
<organism evidence="2 3">
    <name type="scientific">Antrihabitans stalactiti</name>
    <dbReference type="NCBI Taxonomy" id="2584121"/>
    <lineage>
        <taxon>Bacteria</taxon>
        <taxon>Bacillati</taxon>
        <taxon>Actinomycetota</taxon>
        <taxon>Actinomycetes</taxon>
        <taxon>Mycobacteriales</taxon>
        <taxon>Nocardiaceae</taxon>
        <taxon>Antrihabitans</taxon>
    </lineage>
</organism>
<dbReference type="RefSeq" id="WP_169587869.1">
    <property type="nucleotide sequence ID" value="NZ_VCQU01000004.1"/>
</dbReference>
<evidence type="ECO:0000313" key="3">
    <source>
        <dbReference type="Proteomes" id="UP000535543"/>
    </source>
</evidence>
<evidence type="ECO:0000313" key="2">
    <source>
        <dbReference type="EMBL" id="NMN96221.1"/>
    </source>
</evidence>
<dbReference type="EMBL" id="VCQU01000004">
    <property type="protein sequence ID" value="NMN96221.1"/>
    <property type="molecule type" value="Genomic_DNA"/>
</dbReference>
<keyword evidence="3" id="KW-1185">Reference proteome</keyword>
<dbReference type="Proteomes" id="UP000535543">
    <property type="component" value="Unassembled WGS sequence"/>
</dbReference>
<reference evidence="2 3" key="2">
    <citation type="submission" date="2020-06" db="EMBL/GenBank/DDBJ databases">
        <title>Antribacter stalactiti gen. nov., sp. nov., a new member of the family Nacardiaceae isolated from a cave.</title>
        <authorList>
            <person name="Kim I.S."/>
        </authorList>
    </citation>
    <scope>NUCLEOTIDE SEQUENCE [LARGE SCALE GENOMIC DNA]</scope>
    <source>
        <strain evidence="2 3">YC2-7</strain>
    </source>
</reference>
<dbReference type="AlphaFoldDB" id="A0A848KD85"/>
<sequence length="286" mass="29417">MASSVKSLLAELANRGPHRVQRGDLAIVGQSGVVYSPAEGLNLPAVAFGHGWMTNVDNYKSLLQHLASWGIVAAAPNSERGLFPSHLGLAADLRTTLDICVGVRLGAGGISVHPEKLAYAGHGLGAGAAVVAAAQHLEVAAVAALFPAPTTPPSEVSAEHVAVPGLILSGTDMGAIDSNAKNLAAAWGGTAILRTIDKATGNGLLEGRRVMSALGAGKPEKKTQSTARALLTGFLLYTAGGDKKYKDFADPEVEIPKTSLVDPLAEEDEDSGRRSPLGQISQLLGR</sequence>
<dbReference type="PANTHER" id="PTHR33428">
    <property type="entry name" value="CHLOROPHYLLASE-2, CHLOROPLASTIC"/>
    <property type="match status" value="1"/>
</dbReference>
<proteinExistence type="predicted"/>
<evidence type="ECO:0008006" key="4">
    <source>
        <dbReference type="Google" id="ProtNLM"/>
    </source>
</evidence>
<dbReference type="SUPFAM" id="SSF53474">
    <property type="entry name" value="alpha/beta-Hydrolases"/>
    <property type="match status" value="1"/>
</dbReference>
<dbReference type="PANTHER" id="PTHR33428:SF14">
    <property type="entry name" value="CARBOXYLESTERASE TYPE B DOMAIN-CONTAINING PROTEIN"/>
    <property type="match status" value="1"/>
</dbReference>
<name>A0A848KD85_9NOCA</name>
<dbReference type="InterPro" id="IPR029058">
    <property type="entry name" value="AB_hydrolase_fold"/>
</dbReference>
<dbReference type="Gene3D" id="3.40.50.1820">
    <property type="entry name" value="alpha/beta hydrolase"/>
    <property type="match status" value="1"/>
</dbReference>
<feature type="region of interest" description="Disordered" evidence="1">
    <location>
        <begin position="256"/>
        <end position="286"/>
    </location>
</feature>
<evidence type="ECO:0000256" key="1">
    <source>
        <dbReference type="SAM" id="MobiDB-lite"/>
    </source>
</evidence>
<gene>
    <name evidence="2" type="ORF">FGL95_14370</name>
</gene>
<accession>A0A848KD85</accession>
<protein>
    <recommendedName>
        <fullName evidence="4">Alpha/beta hydrolase</fullName>
    </recommendedName>
</protein>